<evidence type="ECO:0000313" key="1">
    <source>
        <dbReference type="EMBL" id="PWZ16790.1"/>
    </source>
</evidence>
<accession>A0A3L6E7J7</accession>
<protein>
    <submittedName>
        <fullName evidence="1">Uncharacterized protein</fullName>
    </submittedName>
</protein>
<comment type="caution">
    <text evidence="1">The sequence shown here is derived from an EMBL/GenBank/DDBJ whole genome shotgun (WGS) entry which is preliminary data.</text>
</comment>
<gene>
    <name evidence="1" type="ORF">Zm00014a_023836</name>
</gene>
<reference evidence="1" key="1">
    <citation type="journal article" date="2018" name="Nat. Genet.">
        <title>Extensive intraspecific gene order and gene structural variations between Mo17 and other maize genomes.</title>
        <authorList>
            <person name="Sun S."/>
            <person name="Zhou Y."/>
            <person name="Chen J."/>
            <person name="Shi J."/>
            <person name="Zhao H."/>
            <person name="Zhao H."/>
            <person name="Song W."/>
            <person name="Zhang M."/>
            <person name="Cui Y."/>
            <person name="Dong X."/>
            <person name="Liu H."/>
            <person name="Ma X."/>
            <person name="Jiao Y."/>
            <person name="Wang B."/>
            <person name="Wei X."/>
            <person name="Stein J.C."/>
            <person name="Glaubitz J.C."/>
            <person name="Lu F."/>
            <person name="Yu G."/>
            <person name="Liang C."/>
            <person name="Fengler K."/>
            <person name="Li B."/>
            <person name="Rafalski A."/>
            <person name="Schnable P.S."/>
            <person name="Ware D.H."/>
            <person name="Buckler E.S."/>
            <person name="Lai J."/>
        </authorList>
    </citation>
    <scope>NUCLEOTIDE SEQUENCE [LARGE SCALE GENOMIC DNA]</scope>
    <source>
        <tissue evidence="1">Seedling</tissue>
    </source>
</reference>
<dbReference type="AlphaFoldDB" id="A0A3L6E7J7"/>
<dbReference type="EMBL" id="NCVQ01000007">
    <property type="protein sequence ID" value="PWZ16790.1"/>
    <property type="molecule type" value="Genomic_DNA"/>
</dbReference>
<proteinExistence type="predicted"/>
<organism evidence="1">
    <name type="scientific">Zea mays</name>
    <name type="common">Maize</name>
    <dbReference type="NCBI Taxonomy" id="4577"/>
    <lineage>
        <taxon>Eukaryota</taxon>
        <taxon>Viridiplantae</taxon>
        <taxon>Streptophyta</taxon>
        <taxon>Embryophyta</taxon>
        <taxon>Tracheophyta</taxon>
        <taxon>Spermatophyta</taxon>
        <taxon>Magnoliopsida</taxon>
        <taxon>Liliopsida</taxon>
        <taxon>Poales</taxon>
        <taxon>Poaceae</taxon>
        <taxon>PACMAD clade</taxon>
        <taxon>Panicoideae</taxon>
        <taxon>Andropogonodae</taxon>
        <taxon>Andropogoneae</taxon>
        <taxon>Tripsacinae</taxon>
        <taxon>Zea</taxon>
    </lineage>
</organism>
<sequence>MQGEGLPWLFLTQTPLIWEPPALGLSI</sequence>
<name>A0A3L6E7J7_MAIZE</name>
<dbReference type="Proteomes" id="UP000251960">
    <property type="component" value="Chromosome 6"/>
</dbReference>